<protein>
    <submittedName>
        <fullName evidence="2">DUF3846 domain-containing protein</fullName>
    </submittedName>
</protein>
<feature type="domain" description="DUF3846" evidence="1">
    <location>
        <begin position="6"/>
        <end position="94"/>
    </location>
</feature>
<reference evidence="2" key="1">
    <citation type="submission" date="2020-10" db="EMBL/GenBank/DDBJ databases">
        <authorList>
            <person name="Gilroy R."/>
        </authorList>
    </citation>
    <scope>NUCLEOTIDE SEQUENCE</scope>
    <source>
        <strain evidence="2">ChiW17-6978</strain>
    </source>
</reference>
<sequence length="113" mass="12550">MESKLNVVIKEPGKDPFIKGIEADLTTYQEILGGMMEMVPFEKGQVLLCNDEGKLKGLEPNLILPSGDIIVGTVIIVGTDEEEFRSLTDEEAKEAILWLQIIGIRQTTIDDFL</sequence>
<dbReference type="Pfam" id="PF12957">
    <property type="entry name" value="DUF3846"/>
    <property type="match status" value="1"/>
</dbReference>
<evidence type="ECO:0000313" key="2">
    <source>
        <dbReference type="EMBL" id="HIT49393.1"/>
    </source>
</evidence>
<dbReference type="InterPro" id="IPR024559">
    <property type="entry name" value="DUF3846"/>
</dbReference>
<name>A0A9D1GQ59_9MOLU</name>
<reference evidence="2" key="2">
    <citation type="journal article" date="2021" name="PeerJ">
        <title>Extensive microbial diversity within the chicken gut microbiome revealed by metagenomics and culture.</title>
        <authorList>
            <person name="Gilroy R."/>
            <person name="Ravi A."/>
            <person name="Getino M."/>
            <person name="Pursley I."/>
            <person name="Horton D.L."/>
            <person name="Alikhan N.F."/>
            <person name="Baker D."/>
            <person name="Gharbi K."/>
            <person name="Hall N."/>
            <person name="Watson M."/>
            <person name="Adriaenssens E.M."/>
            <person name="Foster-Nyarko E."/>
            <person name="Jarju S."/>
            <person name="Secka A."/>
            <person name="Antonio M."/>
            <person name="Oren A."/>
            <person name="Chaudhuri R.R."/>
            <person name="La Ragione R."/>
            <person name="Hildebrand F."/>
            <person name="Pallen M.J."/>
        </authorList>
    </citation>
    <scope>NUCLEOTIDE SEQUENCE</scope>
    <source>
        <strain evidence="2">ChiW17-6978</strain>
    </source>
</reference>
<gene>
    <name evidence="2" type="ORF">IAD46_00025</name>
</gene>
<proteinExistence type="predicted"/>
<organism evidence="2 3">
    <name type="scientific">Candidatus Pelethenecus faecipullorum</name>
    <dbReference type="NCBI Taxonomy" id="2840900"/>
    <lineage>
        <taxon>Bacteria</taxon>
        <taxon>Bacillati</taxon>
        <taxon>Mycoplasmatota</taxon>
        <taxon>Mollicutes</taxon>
        <taxon>Candidatus Pelethenecus</taxon>
    </lineage>
</organism>
<comment type="caution">
    <text evidence="2">The sequence shown here is derived from an EMBL/GenBank/DDBJ whole genome shotgun (WGS) entry which is preliminary data.</text>
</comment>
<dbReference type="AlphaFoldDB" id="A0A9D1GQ59"/>
<dbReference type="EMBL" id="DVLF01000001">
    <property type="protein sequence ID" value="HIT49393.1"/>
    <property type="molecule type" value="Genomic_DNA"/>
</dbReference>
<dbReference type="Proteomes" id="UP000886758">
    <property type="component" value="Unassembled WGS sequence"/>
</dbReference>
<accession>A0A9D1GQ59</accession>
<evidence type="ECO:0000313" key="3">
    <source>
        <dbReference type="Proteomes" id="UP000886758"/>
    </source>
</evidence>
<evidence type="ECO:0000259" key="1">
    <source>
        <dbReference type="Pfam" id="PF12957"/>
    </source>
</evidence>